<keyword evidence="3" id="KW-0479">Metal-binding</keyword>
<dbReference type="EMBL" id="CP049056">
    <property type="protein sequence ID" value="QIE55919.1"/>
    <property type="molecule type" value="Genomic_DNA"/>
</dbReference>
<name>A0A7L5C227_9RHOB</name>
<evidence type="ECO:0000256" key="5">
    <source>
        <dbReference type="ARBA" id="ARBA00023004"/>
    </source>
</evidence>
<evidence type="ECO:0000313" key="8">
    <source>
        <dbReference type="EMBL" id="QIE55919.1"/>
    </source>
</evidence>
<keyword evidence="9" id="KW-1185">Reference proteome</keyword>
<evidence type="ECO:0000259" key="7">
    <source>
        <dbReference type="PROSITE" id="PS51296"/>
    </source>
</evidence>
<evidence type="ECO:0000256" key="2">
    <source>
        <dbReference type="ARBA" id="ARBA00022714"/>
    </source>
</evidence>
<dbReference type="Proteomes" id="UP000503336">
    <property type="component" value="Chromosome"/>
</dbReference>
<dbReference type="Gene3D" id="2.102.10.10">
    <property type="entry name" value="Rieske [2Fe-2S] iron-sulphur domain"/>
    <property type="match status" value="1"/>
</dbReference>
<dbReference type="PRINTS" id="PR00090">
    <property type="entry name" value="RNGDIOXGNASE"/>
</dbReference>
<sequence length="384" mass="42628">MLSSPAFVADLAAVMQPVADARGLPSALYSSAEALALEREKIFHSGWASIGFGADIPEAGDAAPIDYLGVPLLMVRDRSGAVRVFENVCRHRGMILVEKKRNFGGVIRCPYHSWCYSLDGRLRATPHVGGPGINTHESVNPETTGLSELRSAMLLDVIFVNLDGKAPDFNDWSAGLRAQLADFVDRPIFHGGGESGFSFDLKTNWKLILENNAESYHLPWVHPGLNAYSKLEDHYHLEERGGFSGQGTRVYNPDYGPKAFPDFPGLPARWERSAEYPCFYPNTFFSVHRDHVWAAHLDPKAYDRTVERIEIYYTTEEAARAPEYHAMRVENAARWKTVLSEDVFVTEGMQRGRGAPGFRGGVFSAVMDSPTHAFHAWVAARLAA</sequence>
<organism evidence="8 9">
    <name type="scientific">Pikeienuella piscinae</name>
    <dbReference type="NCBI Taxonomy" id="2748098"/>
    <lineage>
        <taxon>Bacteria</taxon>
        <taxon>Pseudomonadati</taxon>
        <taxon>Pseudomonadota</taxon>
        <taxon>Alphaproteobacteria</taxon>
        <taxon>Rhodobacterales</taxon>
        <taxon>Paracoccaceae</taxon>
        <taxon>Pikeienuella</taxon>
    </lineage>
</organism>
<gene>
    <name evidence="8" type="ORF">G5B40_10935</name>
</gene>
<keyword evidence="6" id="KW-0411">Iron-sulfur</keyword>
<dbReference type="GO" id="GO:0005506">
    <property type="term" value="F:iron ion binding"/>
    <property type="evidence" value="ECO:0007669"/>
    <property type="project" value="InterPro"/>
</dbReference>
<dbReference type="InterPro" id="IPR015879">
    <property type="entry name" value="Ring_hydroxy_dOase_asu_C_dom"/>
</dbReference>
<dbReference type="PROSITE" id="PS51296">
    <property type="entry name" value="RIESKE"/>
    <property type="match status" value="1"/>
</dbReference>
<dbReference type="PANTHER" id="PTHR43756:SF5">
    <property type="entry name" value="CHOLINE MONOOXYGENASE, CHLOROPLASTIC"/>
    <property type="match status" value="1"/>
</dbReference>
<dbReference type="GO" id="GO:0051537">
    <property type="term" value="F:2 iron, 2 sulfur cluster binding"/>
    <property type="evidence" value="ECO:0007669"/>
    <property type="project" value="UniProtKB-KW"/>
</dbReference>
<dbReference type="CDD" id="cd00680">
    <property type="entry name" value="RHO_alpha_C"/>
    <property type="match status" value="1"/>
</dbReference>
<accession>A0A7L5C227</accession>
<feature type="domain" description="Rieske" evidence="7">
    <location>
        <begin position="47"/>
        <end position="160"/>
    </location>
</feature>
<evidence type="ECO:0000256" key="3">
    <source>
        <dbReference type="ARBA" id="ARBA00022723"/>
    </source>
</evidence>
<protein>
    <submittedName>
        <fullName evidence="8">Aromatic ring-hydroxylating dioxygenase subunit alpha</fullName>
    </submittedName>
</protein>
<evidence type="ECO:0000256" key="4">
    <source>
        <dbReference type="ARBA" id="ARBA00023002"/>
    </source>
</evidence>
<dbReference type="AlphaFoldDB" id="A0A7L5C227"/>
<dbReference type="InterPro" id="IPR036922">
    <property type="entry name" value="Rieske_2Fe-2S_sf"/>
</dbReference>
<reference evidence="8 9" key="1">
    <citation type="submission" date="2020-02" db="EMBL/GenBank/DDBJ databases">
        <title>complete genome sequence of Rhodobacteraceae bacterium.</title>
        <authorList>
            <person name="Park J."/>
            <person name="Kim Y.-S."/>
            <person name="Kim K.-H."/>
        </authorList>
    </citation>
    <scope>NUCLEOTIDE SEQUENCE [LARGE SCALE GENOMIC DNA]</scope>
    <source>
        <strain evidence="8 9">RR4-56</strain>
    </source>
</reference>
<comment type="cofactor">
    <cofactor evidence="1">
        <name>Fe cation</name>
        <dbReference type="ChEBI" id="CHEBI:24875"/>
    </cofactor>
</comment>
<dbReference type="InterPro" id="IPR001663">
    <property type="entry name" value="Rng_hydr_dOase-A"/>
</dbReference>
<keyword evidence="2" id="KW-0001">2Fe-2S</keyword>
<dbReference type="KEGG" id="hdh:G5B40_10935"/>
<evidence type="ECO:0000313" key="9">
    <source>
        <dbReference type="Proteomes" id="UP000503336"/>
    </source>
</evidence>
<dbReference type="PANTHER" id="PTHR43756">
    <property type="entry name" value="CHOLINE MONOOXYGENASE, CHLOROPLASTIC"/>
    <property type="match status" value="1"/>
</dbReference>
<dbReference type="Pfam" id="PF00355">
    <property type="entry name" value="Rieske"/>
    <property type="match status" value="1"/>
</dbReference>
<dbReference type="Gene3D" id="3.90.380.10">
    <property type="entry name" value="Naphthalene 1,2-dioxygenase Alpha Subunit, Chain A, domain 1"/>
    <property type="match status" value="2"/>
</dbReference>
<keyword evidence="8" id="KW-0223">Dioxygenase</keyword>
<dbReference type="SUPFAM" id="SSF50022">
    <property type="entry name" value="ISP domain"/>
    <property type="match status" value="1"/>
</dbReference>
<dbReference type="RefSeq" id="WP_165098448.1">
    <property type="nucleotide sequence ID" value="NZ_CP049056.1"/>
</dbReference>
<keyword evidence="5" id="KW-0408">Iron</keyword>
<keyword evidence="4" id="KW-0560">Oxidoreductase</keyword>
<dbReference type="InterPro" id="IPR017941">
    <property type="entry name" value="Rieske_2Fe-2S"/>
</dbReference>
<dbReference type="SUPFAM" id="SSF55961">
    <property type="entry name" value="Bet v1-like"/>
    <property type="match status" value="1"/>
</dbReference>
<evidence type="ECO:0000256" key="6">
    <source>
        <dbReference type="ARBA" id="ARBA00023014"/>
    </source>
</evidence>
<proteinExistence type="predicted"/>
<dbReference type="GO" id="GO:0051213">
    <property type="term" value="F:dioxygenase activity"/>
    <property type="evidence" value="ECO:0007669"/>
    <property type="project" value="UniProtKB-KW"/>
</dbReference>
<dbReference type="CDD" id="cd03469">
    <property type="entry name" value="Rieske_RO_Alpha_N"/>
    <property type="match status" value="1"/>
</dbReference>
<evidence type="ECO:0000256" key="1">
    <source>
        <dbReference type="ARBA" id="ARBA00001962"/>
    </source>
</evidence>
<dbReference type="Pfam" id="PF00848">
    <property type="entry name" value="Ring_hydroxyl_A"/>
    <property type="match status" value="1"/>
</dbReference>